<evidence type="ECO:0000313" key="4">
    <source>
        <dbReference type="Proteomes" id="UP000789342"/>
    </source>
</evidence>
<evidence type="ECO:0000256" key="1">
    <source>
        <dbReference type="SAM" id="MobiDB-lite"/>
    </source>
</evidence>
<dbReference type="Proteomes" id="UP000789342">
    <property type="component" value="Unassembled WGS sequence"/>
</dbReference>
<keyword evidence="4" id="KW-1185">Reference proteome</keyword>
<dbReference type="OrthoDB" id="2013972at2759"/>
<name>A0A9N9C0P8_9GLOM</name>
<dbReference type="GO" id="GO:0008168">
    <property type="term" value="F:methyltransferase activity"/>
    <property type="evidence" value="ECO:0007669"/>
    <property type="project" value="TreeGrafter"/>
</dbReference>
<dbReference type="CDD" id="cd02440">
    <property type="entry name" value="AdoMet_MTases"/>
    <property type="match status" value="1"/>
</dbReference>
<dbReference type="InterPro" id="IPR029063">
    <property type="entry name" value="SAM-dependent_MTases_sf"/>
</dbReference>
<dbReference type="SUPFAM" id="SSF53335">
    <property type="entry name" value="S-adenosyl-L-methionine-dependent methyltransferases"/>
    <property type="match status" value="1"/>
</dbReference>
<dbReference type="EMBL" id="CAJVPV010005186">
    <property type="protein sequence ID" value="CAG8586546.1"/>
    <property type="molecule type" value="Genomic_DNA"/>
</dbReference>
<dbReference type="AlphaFoldDB" id="A0A9N9C0P8"/>
<dbReference type="InterPro" id="IPR041698">
    <property type="entry name" value="Methyltransf_25"/>
</dbReference>
<feature type="region of interest" description="Disordered" evidence="1">
    <location>
        <begin position="1"/>
        <end position="37"/>
    </location>
</feature>
<accession>A0A9N9C0P8</accession>
<reference evidence="3" key="1">
    <citation type="submission" date="2021-06" db="EMBL/GenBank/DDBJ databases">
        <authorList>
            <person name="Kallberg Y."/>
            <person name="Tangrot J."/>
            <person name="Rosling A."/>
        </authorList>
    </citation>
    <scope>NUCLEOTIDE SEQUENCE</scope>
    <source>
        <strain evidence="3">CL551</strain>
    </source>
</reference>
<evidence type="ECO:0000313" key="3">
    <source>
        <dbReference type="EMBL" id="CAG8586546.1"/>
    </source>
</evidence>
<feature type="domain" description="Methyltransferase" evidence="2">
    <location>
        <begin position="108"/>
        <end position="207"/>
    </location>
</feature>
<evidence type="ECO:0000259" key="2">
    <source>
        <dbReference type="Pfam" id="PF13649"/>
    </source>
</evidence>
<organism evidence="3 4">
    <name type="scientific">Acaulospora morrowiae</name>
    <dbReference type="NCBI Taxonomy" id="94023"/>
    <lineage>
        <taxon>Eukaryota</taxon>
        <taxon>Fungi</taxon>
        <taxon>Fungi incertae sedis</taxon>
        <taxon>Mucoromycota</taxon>
        <taxon>Glomeromycotina</taxon>
        <taxon>Glomeromycetes</taxon>
        <taxon>Diversisporales</taxon>
        <taxon>Acaulosporaceae</taxon>
        <taxon>Acaulospora</taxon>
    </lineage>
</organism>
<sequence length="333" mass="38528">MFTAAQWGNVGKKVKNRRHTDPQTSSSHSSEGPRDDGDDFCSIGGIDIMSLPNDSGLPNIEGGEYFLPSNSDKEIERLQMQHYLMRCIWKENFSSPIKEDFIKGGVKVLDIQCGSGIWITDLATEFPSSTFIGVDGDEARARIQIELPNAVYLHHDLLDELPFPDHWRIVKDDTFDFVNQRFFTMASEEKWKKCILPEIIRVTRPGGYIEFMEMVKWREMGKVTERVTKAYDDYMRTLGFFRSDPSKFEQMLRSTNLVKNITSESIITPFWGGQASQLVCRNQFEKIEACKLNLCEFMNISEKEFNEMIKTMREEVNNCKTFCMTYRYVEGPL</sequence>
<dbReference type="Gene3D" id="3.40.50.150">
    <property type="entry name" value="Vaccinia Virus protein VP39"/>
    <property type="match status" value="1"/>
</dbReference>
<gene>
    <name evidence="3" type="ORF">AMORRO_LOCUS7156</name>
</gene>
<dbReference type="PANTHER" id="PTHR43591:SF24">
    <property type="entry name" value="2-METHOXY-6-POLYPRENYL-1,4-BENZOQUINOL METHYLASE, MITOCHONDRIAL"/>
    <property type="match status" value="1"/>
</dbReference>
<proteinExistence type="predicted"/>
<protein>
    <submittedName>
        <fullName evidence="3">3762_t:CDS:1</fullName>
    </submittedName>
</protein>
<dbReference type="Pfam" id="PF13649">
    <property type="entry name" value="Methyltransf_25"/>
    <property type="match status" value="1"/>
</dbReference>
<dbReference type="PANTHER" id="PTHR43591">
    <property type="entry name" value="METHYLTRANSFERASE"/>
    <property type="match status" value="1"/>
</dbReference>
<comment type="caution">
    <text evidence="3">The sequence shown here is derived from an EMBL/GenBank/DDBJ whole genome shotgun (WGS) entry which is preliminary data.</text>
</comment>